<organism evidence="2 3">
    <name type="scientific">Podarcis muralis</name>
    <name type="common">Wall lizard</name>
    <name type="synonym">Lacerta muralis</name>
    <dbReference type="NCBI Taxonomy" id="64176"/>
    <lineage>
        <taxon>Eukaryota</taxon>
        <taxon>Metazoa</taxon>
        <taxon>Chordata</taxon>
        <taxon>Craniata</taxon>
        <taxon>Vertebrata</taxon>
        <taxon>Euteleostomi</taxon>
        <taxon>Lepidosauria</taxon>
        <taxon>Squamata</taxon>
        <taxon>Bifurcata</taxon>
        <taxon>Unidentata</taxon>
        <taxon>Episquamata</taxon>
        <taxon>Laterata</taxon>
        <taxon>Lacertibaenia</taxon>
        <taxon>Lacertidae</taxon>
        <taxon>Podarcis</taxon>
    </lineage>
</organism>
<dbReference type="SUPFAM" id="SSF48726">
    <property type="entry name" value="Immunoglobulin"/>
    <property type="match status" value="1"/>
</dbReference>
<dbReference type="Gene3D" id="2.60.40.10">
    <property type="entry name" value="Immunoglobulins"/>
    <property type="match status" value="1"/>
</dbReference>
<reference evidence="2" key="2">
    <citation type="submission" date="2025-08" db="UniProtKB">
        <authorList>
            <consortium name="Ensembl"/>
        </authorList>
    </citation>
    <scope>IDENTIFICATION</scope>
</reference>
<reference evidence="2" key="3">
    <citation type="submission" date="2025-09" db="UniProtKB">
        <authorList>
            <consortium name="Ensembl"/>
        </authorList>
    </citation>
    <scope>IDENTIFICATION</scope>
</reference>
<evidence type="ECO:0000259" key="1">
    <source>
        <dbReference type="PROSITE" id="PS50835"/>
    </source>
</evidence>
<dbReference type="Proteomes" id="UP000472272">
    <property type="component" value="Chromosome 16"/>
</dbReference>
<dbReference type="InterPro" id="IPR013783">
    <property type="entry name" value="Ig-like_fold"/>
</dbReference>
<feature type="domain" description="Ig-like" evidence="1">
    <location>
        <begin position="17"/>
        <end position="131"/>
    </location>
</feature>
<name>A0A670K0J7_PODMU</name>
<dbReference type="AlphaFoldDB" id="A0A670K0J7"/>
<dbReference type="Pfam" id="PF07686">
    <property type="entry name" value="V-set"/>
    <property type="match status" value="1"/>
</dbReference>
<dbReference type="Ensembl" id="ENSPMRT00000030883.1">
    <property type="protein sequence ID" value="ENSPMRP00000029114.1"/>
    <property type="gene ID" value="ENSPMRG00000018821.1"/>
</dbReference>
<evidence type="ECO:0000313" key="3">
    <source>
        <dbReference type="Proteomes" id="UP000472272"/>
    </source>
</evidence>
<dbReference type="InterPro" id="IPR036179">
    <property type="entry name" value="Ig-like_dom_sf"/>
</dbReference>
<dbReference type="SMART" id="SM00406">
    <property type="entry name" value="IGv"/>
    <property type="match status" value="1"/>
</dbReference>
<dbReference type="InterPro" id="IPR013106">
    <property type="entry name" value="Ig_V-set"/>
</dbReference>
<protein>
    <recommendedName>
        <fullName evidence="1">Ig-like domain-containing protein</fullName>
    </recommendedName>
</protein>
<sequence>LLLLQQTNTYCFLHKCPFLTSAGSFAQFTLTQSATQSASLEGTVQISCTISSGFHFGAFGWYQQKDGKSPSFILWRKINEDKTDFGLEFSSRFSPSNDAPKKVATLTITNVKSEDEADYYCLMWGVFWWGE</sequence>
<keyword evidence="3" id="KW-1185">Reference proteome</keyword>
<reference evidence="2 3" key="1">
    <citation type="journal article" date="2019" name="Proc. Natl. Acad. Sci. U.S.A.">
        <title>Regulatory changes in pterin and carotenoid genes underlie balanced color polymorphisms in the wall lizard.</title>
        <authorList>
            <person name="Andrade P."/>
            <person name="Pinho C."/>
            <person name="Perez I de Lanuza G."/>
            <person name="Afonso S."/>
            <person name="Brejcha J."/>
            <person name="Rubin C.J."/>
            <person name="Wallerman O."/>
            <person name="Pereira P."/>
            <person name="Sabatino S.J."/>
            <person name="Bellati A."/>
            <person name="Pellitteri-Rosa D."/>
            <person name="Bosakova Z."/>
            <person name="Bunikis I."/>
            <person name="Carretero M.A."/>
            <person name="Feiner N."/>
            <person name="Marsik P."/>
            <person name="Pauperio F."/>
            <person name="Salvi D."/>
            <person name="Soler L."/>
            <person name="While G.M."/>
            <person name="Uller T."/>
            <person name="Font E."/>
            <person name="Andersson L."/>
            <person name="Carneiro M."/>
        </authorList>
    </citation>
    <scope>NUCLEOTIDE SEQUENCE</scope>
</reference>
<proteinExistence type="predicted"/>
<evidence type="ECO:0000313" key="2">
    <source>
        <dbReference type="Ensembl" id="ENSPMRP00000029114.1"/>
    </source>
</evidence>
<dbReference type="InterPro" id="IPR050150">
    <property type="entry name" value="IgV_Light_Chain"/>
</dbReference>
<dbReference type="InterPro" id="IPR007110">
    <property type="entry name" value="Ig-like_dom"/>
</dbReference>
<dbReference type="PROSITE" id="PS50835">
    <property type="entry name" value="IG_LIKE"/>
    <property type="match status" value="1"/>
</dbReference>
<accession>A0A670K0J7</accession>
<dbReference type="PANTHER" id="PTHR23267">
    <property type="entry name" value="IMMUNOGLOBULIN LIGHT CHAIN"/>
    <property type="match status" value="1"/>
</dbReference>
<dbReference type="GeneTree" id="ENSGT00940000154179"/>